<keyword evidence="1" id="KW-0677">Repeat</keyword>
<sequence length="773" mass="83865">MIQGSRTKNLISAVCLGGLLIGVPLMQPLGMPIAQAQEAVPAAVRQGFTLLGQGLVNDAIATFRSAIRQYPGSIEAKLGLAIAYRRAGRDADAWQTYQQVLAQEPNNQLALKTIGILGGFRAEWQQTGIEALTTLLTLNPNDLDTRAQRALLYGYQGQFADALTDYELVLQRNPTPDVLLGAAQVYTYSGNYAQGLALFNRYQSTGKPITGKASIAYTRALRGTGNAAQAIAILQAQLPPQINTTSIQLRSELSQAYLANGQPTEALAVLDPLRGRSDARLPLARALNEIGQRQNLSALLSQSADLYRQVVLSTPNPSPLLLREAADVLSGVPTQRQSALQLYNQLVKLQPNDRVLSLQKLTLENQLGLLSRGDLHQQQRSLLQPLPSNPAEQQAIAQALSRIDPDPDLLPIYQSLLQAKVNEPFLNFRLAQLLIEKNDLNGAKAALVAYQATAVGANDQAPQLLLAEIDRRQGNLDAAAQRYQALTTNSSADLDVQVAALRGLAGIRLTQGRPGDALALYEQLLAKNPQDLQVQLGRTSVAYQAGRVSATEAEAALNAWLQAHSPGDTPPELYSLVGALPAAPQREALYTKLIEANPSNVQVQVRLVQVLAQRDPNLAQAQVNRLLARVRSTASDDRNNVGLYFLQGQLAQALGNLTQADAAYQAILAQQPENADALAALGGIHFQQRRFDSASSLYSQVLTFRPDDLEARKSLAELAAAQGNSLEAMQQFEQLQLQQAATGSADPNLSRRMQQIQEDFLKQRGFQPAWERY</sequence>
<dbReference type="OrthoDB" id="415285at2"/>
<evidence type="ECO:0000256" key="1">
    <source>
        <dbReference type="ARBA" id="ARBA00022737"/>
    </source>
</evidence>
<comment type="caution">
    <text evidence="4">The sequence shown here is derived from an EMBL/GenBank/DDBJ whole genome shotgun (WGS) entry which is preliminary data.</text>
</comment>
<organism evidence="4 5">
    <name type="scientific">Stenomitos frigidus ULC18</name>
    <dbReference type="NCBI Taxonomy" id="2107698"/>
    <lineage>
        <taxon>Bacteria</taxon>
        <taxon>Bacillati</taxon>
        <taxon>Cyanobacteriota</taxon>
        <taxon>Cyanophyceae</taxon>
        <taxon>Leptolyngbyales</taxon>
        <taxon>Leptolyngbyaceae</taxon>
        <taxon>Stenomitos</taxon>
    </lineage>
</organism>
<evidence type="ECO:0000313" key="5">
    <source>
        <dbReference type="Proteomes" id="UP000239576"/>
    </source>
</evidence>
<evidence type="ECO:0000256" key="2">
    <source>
        <dbReference type="ARBA" id="ARBA00022803"/>
    </source>
</evidence>
<dbReference type="InterPro" id="IPR050498">
    <property type="entry name" value="Ycf3"/>
</dbReference>
<feature type="repeat" description="TPR" evidence="3">
    <location>
        <begin position="74"/>
        <end position="107"/>
    </location>
</feature>
<dbReference type="InterPro" id="IPR019734">
    <property type="entry name" value="TPR_rpt"/>
</dbReference>
<dbReference type="PROSITE" id="PS50005">
    <property type="entry name" value="TPR"/>
    <property type="match status" value="2"/>
</dbReference>
<keyword evidence="5" id="KW-1185">Reference proteome</keyword>
<dbReference type="SUPFAM" id="SSF48452">
    <property type="entry name" value="TPR-like"/>
    <property type="match status" value="3"/>
</dbReference>
<protein>
    <recommendedName>
        <fullName evidence="6">Tetratricopeptide repeat protein</fullName>
    </recommendedName>
</protein>
<dbReference type="GO" id="GO:0046813">
    <property type="term" value="P:receptor-mediated virion attachment to host cell"/>
    <property type="evidence" value="ECO:0007669"/>
    <property type="project" value="TreeGrafter"/>
</dbReference>
<dbReference type="PANTHER" id="PTHR44858:SF1">
    <property type="entry name" value="UDP-N-ACETYLGLUCOSAMINE--PEPTIDE N-ACETYLGLUCOSAMINYLTRANSFERASE SPINDLY-RELATED"/>
    <property type="match status" value="1"/>
</dbReference>
<dbReference type="EMBL" id="PVWK01000099">
    <property type="protein sequence ID" value="PSB26803.1"/>
    <property type="molecule type" value="Genomic_DNA"/>
</dbReference>
<dbReference type="SMART" id="SM00028">
    <property type="entry name" value="TPR"/>
    <property type="match status" value="6"/>
</dbReference>
<feature type="repeat" description="TPR" evidence="3">
    <location>
        <begin position="675"/>
        <end position="708"/>
    </location>
</feature>
<accession>A0A2T1E220</accession>
<dbReference type="RefSeq" id="WP_106257717.1">
    <property type="nucleotide sequence ID" value="NZ_CAWNSW010000139.1"/>
</dbReference>
<dbReference type="Gene3D" id="1.25.40.10">
    <property type="entry name" value="Tetratricopeptide repeat domain"/>
    <property type="match status" value="4"/>
</dbReference>
<evidence type="ECO:0000256" key="3">
    <source>
        <dbReference type="PROSITE-ProRule" id="PRU00339"/>
    </source>
</evidence>
<dbReference type="PANTHER" id="PTHR44858">
    <property type="entry name" value="TETRATRICOPEPTIDE REPEAT PROTEIN 6"/>
    <property type="match status" value="1"/>
</dbReference>
<dbReference type="GO" id="GO:0009279">
    <property type="term" value="C:cell outer membrane"/>
    <property type="evidence" value="ECO:0007669"/>
    <property type="project" value="TreeGrafter"/>
</dbReference>
<reference evidence="4 5" key="2">
    <citation type="submission" date="2018-03" db="EMBL/GenBank/DDBJ databases">
        <title>The ancient ancestry and fast evolution of plastids.</title>
        <authorList>
            <person name="Moore K.R."/>
            <person name="Magnabosco C."/>
            <person name="Momper L."/>
            <person name="Gold D.A."/>
            <person name="Bosak T."/>
            <person name="Fournier G.P."/>
        </authorList>
    </citation>
    <scope>NUCLEOTIDE SEQUENCE [LARGE SCALE GENOMIC DNA]</scope>
    <source>
        <strain evidence="4 5">ULC18</strain>
    </source>
</reference>
<dbReference type="Pfam" id="PF14559">
    <property type="entry name" value="TPR_19"/>
    <property type="match status" value="1"/>
</dbReference>
<dbReference type="AlphaFoldDB" id="A0A2T1E220"/>
<keyword evidence="2 3" id="KW-0802">TPR repeat</keyword>
<gene>
    <name evidence="4" type="ORF">C7B82_18270</name>
</gene>
<evidence type="ECO:0000313" key="4">
    <source>
        <dbReference type="EMBL" id="PSB26803.1"/>
    </source>
</evidence>
<proteinExistence type="predicted"/>
<name>A0A2T1E220_9CYAN</name>
<evidence type="ECO:0008006" key="6">
    <source>
        <dbReference type="Google" id="ProtNLM"/>
    </source>
</evidence>
<reference evidence="5" key="1">
    <citation type="submission" date="2018-02" db="EMBL/GenBank/DDBJ databases">
        <authorList>
            <person name="Moore K."/>
            <person name="Momper L."/>
        </authorList>
    </citation>
    <scope>NUCLEOTIDE SEQUENCE [LARGE SCALE GENOMIC DNA]</scope>
    <source>
        <strain evidence="5">ULC18</strain>
    </source>
</reference>
<dbReference type="Pfam" id="PF13432">
    <property type="entry name" value="TPR_16"/>
    <property type="match status" value="3"/>
</dbReference>
<dbReference type="InterPro" id="IPR011990">
    <property type="entry name" value="TPR-like_helical_dom_sf"/>
</dbReference>
<dbReference type="Proteomes" id="UP000239576">
    <property type="component" value="Unassembled WGS sequence"/>
</dbReference>